<dbReference type="GeneID" id="6017189"/>
<evidence type="ECO:0000313" key="3">
    <source>
        <dbReference type="Proteomes" id="UP000001861"/>
    </source>
</evidence>
<feature type="compositionally biased region" description="Acidic residues" evidence="1">
    <location>
        <begin position="200"/>
        <end position="217"/>
    </location>
</feature>
<gene>
    <name evidence="2" type="ORF">CC1G_07272</name>
</gene>
<keyword evidence="3" id="KW-1185">Reference proteome</keyword>
<proteinExistence type="predicted"/>
<reference evidence="2 3" key="1">
    <citation type="journal article" date="2010" name="Proc. Natl. Acad. Sci. U.S.A.">
        <title>Insights into evolution of multicellular fungi from the assembled chromosomes of the mushroom Coprinopsis cinerea (Coprinus cinereus).</title>
        <authorList>
            <person name="Stajich J.E."/>
            <person name="Wilke S.K."/>
            <person name="Ahren D."/>
            <person name="Au C.H."/>
            <person name="Birren B.W."/>
            <person name="Borodovsky M."/>
            <person name="Burns C."/>
            <person name="Canback B."/>
            <person name="Casselton L.A."/>
            <person name="Cheng C.K."/>
            <person name="Deng J."/>
            <person name="Dietrich F.S."/>
            <person name="Fargo D.C."/>
            <person name="Farman M.L."/>
            <person name="Gathman A.C."/>
            <person name="Goldberg J."/>
            <person name="Guigo R."/>
            <person name="Hoegger P.J."/>
            <person name="Hooker J.B."/>
            <person name="Huggins A."/>
            <person name="James T.Y."/>
            <person name="Kamada T."/>
            <person name="Kilaru S."/>
            <person name="Kodira C."/>
            <person name="Kues U."/>
            <person name="Kupfer D."/>
            <person name="Kwan H.S."/>
            <person name="Lomsadze A."/>
            <person name="Li W."/>
            <person name="Lilly W.W."/>
            <person name="Ma L.J."/>
            <person name="Mackey A.J."/>
            <person name="Manning G."/>
            <person name="Martin F."/>
            <person name="Muraguchi H."/>
            <person name="Natvig D.O."/>
            <person name="Palmerini H."/>
            <person name="Ramesh M.A."/>
            <person name="Rehmeyer C.J."/>
            <person name="Roe B.A."/>
            <person name="Shenoy N."/>
            <person name="Stanke M."/>
            <person name="Ter-Hovhannisyan V."/>
            <person name="Tunlid A."/>
            <person name="Velagapudi R."/>
            <person name="Vision T.J."/>
            <person name="Zeng Q."/>
            <person name="Zolan M.E."/>
            <person name="Pukkila P.J."/>
        </authorList>
    </citation>
    <scope>NUCLEOTIDE SEQUENCE [LARGE SCALE GENOMIC DNA]</scope>
    <source>
        <strain evidence="3">Okayama-7 / 130 / ATCC MYA-4618 / FGSC 9003</strain>
    </source>
</reference>
<accession>A8PD62</accession>
<organism evidence="2 3">
    <name type="scientific">Coprinopsis cinerea (strain Okayama-7 / 130 / ATCC MYA-4618 / FGSC 9003)</name>
    <name type="common">Inky cap fungus</name>
    <name type="synonym">Hormographiella aspergillata</name>
    <dbReference type="NCBI Taxonomy" id="240176"/>
    <lineage>
        <taxon>Eukaryota</taxon>
        <taxon>Fungi</taxon>
        <taxon>Dikarya</taxon>
        <taxon>Basidiomycota</taxon>
        <taxon>Agaricomycotina</taxon>
        <taxon>Agaricomycetes</taxon>
        <taxon>Agaricomycetidae</taxon>
        <taxon>Agaricales</taxon>
        <taxon>Agaricineae</taxon>
        <taxon>Psathyrellaceae</taxon>
        <taxon>Coprinopsis</taxon>
    </lineage>
</organism>
<dbReference type="EMBL" id="AACS02000006">
    <property type="protein sequence ID" value="EAU81342.1"/>
    <property type="molecule type" value="Genomic_DNA"/>
</dbReference>
<dbReference type="KEGG" id="cci:CC1G_07272"/>
<sequence length="217" mass="25306">MTKKNLSERAKRSPRYLYTTYRTECEEAFPATFEFTDERTKYGLPVKPLYKPDIGVTIPVPMYYAGFVVSGQWLSNWNYRHRCSGRDTIAAAAVVQWRKMDKPTPLLTPRVHPWPTGDSVIYFVSHPADRKELKYLYDHRDTVLEAFLEVIDFSPEEKDIIRTKLFKWHRLMPTTISELDLDEPLPVDKCLQYTGPEPQFESDSEYESGSEYESDSG</sequence>
<feature type="region of interest" description="Disordered" evidence="1">
    <location>
        <begin position="190"/>
        <end position="217"/>
    </location>
</feature>
<dbReference type="Proteomes" id="UP000001861">
    <property type="component" value="Unassembled WGS sequence"/>
</dbReference>
<dbReference type="VEuPathDB" id="FungiDB:CC1G_07272"/>
<comment type="caution">
    <text evidence="2">The sequence shown here is derived from an EMBL/GenBank/DDBJ whole genome shotgun (WGS) entry which is preliminary data.</text>
</comment>
<evidence type="ECO:0000256" key="1">
    <source>
        <dbReference type="SAM" id="MobiDB-lite"/>
    </source>
</evidence>
<protein>
    <submittedName>
        <fullName evidence="2">Uncharacterized protein</fullName>
    </submittedName>
</protein>
<dbReference type="InParanoid" id="A8PD62"/>
<dbReference type="RefSeq" id="XP_001840542.1">
    <property type="nucleotide sequence ID" value="XM_001840490.1"/>
</dbReference>
<name>A8PD62_COPC7</name>
<evidence type="ECO:0000313" key="2">
    <source>
        <dbReference type="EMBL" id="EAU81342.1"/>
    </source>
</evidence>
<dbReference type="AlphaFoldDB" id="A8PD62"/>